<dbReference type="Proteomes" id="UP000245884">
    <property type="component" value="Unassembled WGS sequence"/>
</dbReference>
<evidence type="ECO:0000313" key="10">
    <source>
        <dbReference type="Proteomes" id="UP000245884"/>
    </source>
</evidence>
<dbReference type="GO" id="GO:0003682">
    <property type="term" value="F:chromatin binding"/>
    <property type="evidence" value="ECO:0007669"/>
    <property type="project" value="InterPro"/>
</dbReference>
<feature type="compositionally biased region" description="Low complexity" evidence="5">
    <location>
        <begin position="287"/>
        <end position="319"/>
    </location>
</feature>
<dbReference type="SMART" id="SM00249">
    <property type="entry name" value="PHD"/>
    <property type="match status" value="3"/>
</dbReference>
<evidence type="ECO:0000259" key="8">
    <source>
        <dbReference type="PROSITE" id="PS51805"/>
    </source>
</evidence>
<evidence type="ECO:0000256" key="5">
    <source>
        <dbReference type="SAM" id="MobiDB-lite"/>
    </source>
</evidence>
<dbReference type="SMART" id="SM00439">
    <property type="entry name" value="BAH"/>
    <property type="match status" value="1"/>
</dbReference>
<dbReference type="PROSITE" id="PS51805">
    <property type="entry name" value="EPHD"/>
    <property type="match status" value="1"/>
</dbReference>
<accession>A0A316URC1</accession>
<evidence type="ECO:0008006" key="11">
    <source>
        <dbReference type="Google" id="ProtNLM"/>
    </source>
</evidence>
<feature type="compositionally biased region" description="Low complexity" evidence="5">
    <location>
        <begin position="1168"/>
        <end position="1187"/>
    </location>
</feature>
<dbReference type="Gene3D" id="3.30.40.10">
    <property type="entry name" value="Zinc/RING finger domain, C3HC4 (zinc finger)"/>
    <property type="match status" value="3"/>
</dbReference>
<dbReference type="Pfam" id="PF01426">
    <property type="entry name" value="BAH"/>
    <property type="match status" value="1"/>
</dbReference>
<dbReference type="InterPro" id="IPR019786">
    <property type="entry name" value="Zinc_finger_PHD-type_CS"/>
</dbReference>
<dbReference type="InterPro" id="IPR029617">
    <property type="entry name" value="Snt2"/>
</dbReference>
<feature type="region of interest" description="Disordered" evidence="5">
    <location>
        <begin position="1155"/>
        <end position="1210"/>
    </location>
</feature>
<dbReference type="PROSITE" id="PS01359">
    <property type="entry name" value="ZF_PHD_1"/>
    <property type="match status" value="1"/>
</dbReference>
<proteinExistence type="predicted"/>
<keyword evidence="3" id="KW-0862">Zinc</keyword>
<feature type="compositionally biased region" description="Low complexity" evidence="5">
    <location>
        <begin position="932"/>
        <end position="945"/>
    </location>
</feature>
<feature type="compositionally biased region" description="Basic and acidic residues" evidence="5">
    <location>
        <begin position="1280"/>
        <end position="1291"/>
    </location>
</feature>
<feature type="region of interest" description="Disordered" evidence="5">
    <location>
        <begin position="643"/>
        <end position="673"/>
    </location>
</feature>
<feature type="domain" description="BAH" evidence="7">
    <location>
        <begin position="34"/>
        <end position="167"/>
    </location>
</feature>
<feature type="compositionally biased region" description="Basic residues" evidence="5">
    <location>
        <begin position="446"/>
        <end position="456"/>
    </location>
</feature>
<dbReference type="GO" id="GO:0048189">
    <property type="term" value="C:Lid2 complex"/>
    <property type="evidence" value="ECO:0007669"/>
    <property type="project" value="TreeGrafter"/>
</dbReference>
<dbReference type="STRING" id="1569628.A0A316URC1"/>
<dbReference type="Pfam" id="PF13832">
    <property type="entry name" value="zf-HC5HC2H_2"/>
    <property type="match status" value="1"/>
</dbReference>
<gene>
    <name evidence="9" type="ORF">BDZ90DRAFT_173031</name>
</gene>
<evidence type="ECO:0000259" key="7">
    <source>
        <dbReference type="PROSITE" id="PS51038"/>
    </source>
</evidence>
<dbReference type="RefSeq" id="XP_025362439.1">
    <property type="nucleotide sequence ID" value="XM_025503706.1"/>
</dbReference>
<name>A0A316URC1_9BASI</name>
<dbReference type="InterPro" id="IPR001025">
    <property type="entry name" value="BAH_dom"/>
</dbReference>
<dbReference type="CDD" id="cd15497">
    <property type="entry name" value="PHD1_Snt2p_like"/>
    <property type="match status" value="1"/>
</dbReference>
<dbReference type="InterPro" id="IPR001965">
    <property type="entry name" value="Znf_PHD"/>
</dbReference>
<feature type="domain" description="PHD-type" evidence="6">
    <location>
        <begin position="204"/>
        <end position="256"/>
    </location>
</feature>
<feature type="domain" description="PHD-type" evidence="8">
    <location>
        <begin position="932"/>
        <end position="1076"/>
    </location>
</feature>
<sequence length="1339" mass="142749">MSASKVVGSGLGGPSASTRLTGGQVTKVAIRDGKRIAVNDHIYITAPWAPGAGEPYIIARVMEFVTASSSRSGAAALASSSGTLQVRANVFLRMRDISHRTSNDSRLLVATMHSDVFNLENVRGLCEVRHRDLIGDAPDVSAWKKREDHFYYFQLYDRYIHRTYDVIPTQKLQNAPADVLAVLRKRYSFVVSELGMVGDLCDALRGCVVCQQWASATESVRCDTCKKYFHMRCLNPPLTSKPAKGYSWTCAPCSRRYEQTVALELGSGTPDDLSRLPGTQGALVRTGSSSGSSDYGSHSVKPRSAATIGGAAAGRGRPPGSKRRHVDDGSSAAGTPNGSPAPEKTLDDIRGTRCFQGWPYRYFGQHTHAPDVLDAHDSIYPRSTTRLGPKFQVTLPTWEEQKELGIGVAVNIDSDTHANAAAGSSTSGATALVDDEAAHRAYLTKLPRHRRGRGRPPKAAAAAMAATASNGGTDADTPVGTPTLASAALPSDGVVAGEAVASPVREFERGTDESVDVYSNVSTLPAGSEAHHFQDAYMMSAAYHFHTLHAYNVDFIDRALKVFNDHNYEPIAALQEISRSTEEDFRIVHWSSKERKAFENIVKDWGCELRQLKKAIPTKPFYDIVRFFVTWKNEKLLEKHRAERQAAEKARNGARGSKGAAALADRDDSPGASSVARAISPTLSVHEEKTVKATPVIACKMCDTKASAFWYKGPSVWTNRFLCDSCGLYWRKYAAEQSPTDLVATNPRKHIIEDNSSLGVAPPIKLAKVPLKAHETNKVGSGAHAASSSSAAASSPAATPLPPPPPARLEPIRCVMCRRMEPKKRLQQCRQCSLSVHQGCFGLTDEEVAADVWFCDACTNERTLDAALVPRCTLCPPLQRVDPTKAAAASTPKISAATGGASKANGSTTTQTLTPANSAAGSASRARNADGPTSSPLSSTSAATAASNEPPLSVLDAFKPTECNNWAHAVCAVWMPDVLFTDTERLKLVEGVGNLPFWRYAATCEVCNRPGGACIQCSDSGCKRTFHVSCAFAHSGYSFGFEINPVKTSRRDQVVTAGFKNEQGHWSALAYCKTHKELIKEKQTYDLAEVDPKTGLTALQTYVRTHKGAIAAPPQAAAGGANAPAAASAASSAAAGDATYALLRRAKRFDAVFGETEGVPKPGPPPTAASAPATPARLSSSSKPISSTPLGLASRSHGAPAPPKIPKPYPKHCVRCDTTFSPIWWPVSNRSTATDDSQSSSQSSSSNSHGTTRPPSSQQPKERAVCCNICRTSLESVAEAAERRNDTGGGKDDEDEEMEDVNGGGSGGGDGDGRETSRQAQPLGGGQQGTSQPSLVPAV</sequence>
<dbReference type="SUPFAM" id="SSF57716">
    <property type="entry name" value="Glucocorticoid receptor-like (DNA-binding domain)"/>
    <property type="match status" value="1"/>
</dbReference>
<dbReference type="CDD" id="cd00202">
    <property type="entry name" value="ZnF_GATA"/>
    <property type="match status" value="1"/>
</dbReference>
<feature type="compositionally biased region" description="Polar residues" evidence="5">
    <location>
        <begin position="904"/>
        <end position="915"/>
    </location>
</feature>
<feature type="region of interest" description="Disordered" evidence="5">
    <location>
        <begin position="1277"/>
        <end position="1339"/>
    </location>
</feature>
<protein>
    <recommendedName>
        <fullName evidence="11">PHD-type domain-containing protein</fullName>
    </recommendedName>
</protein>
<evidence type="ECO:0000259" key="6">
    <source>
        <dbReference type="PROSITE" id="PS50016"/>
    </source>
</evidence>
<dbReference type="GO" id="GO:0043565">
    <property type="term" value="F:sequence-specific DNA binding"/>
    <property type="evidence" value="ECO:0007669"/>
    <property type="project" value="InterPro"/>
</dbReference>
<dbReference type="InterPro" id="IPR043151">
    <property type="entry name" value="BAH_sf"/>
</dbReference>
<feature type="compositionally biased region" description="Low complexity" evidence="5">
    <location>
        <begin position="916"/>
        <end position="926"/>
    </location>
</feature>
<dbReference type="GeneID" id="37025529"/>
<evidence type="ECO:0000256" key="2">
    <source>
        <dbReference type="ARBA" id="ARBA00022771"/>
    </source>
</evidence>
<dbReference type="InterPro" id="IPR011011">
    <property type="entry name" value="Znf_FYVE_PHD"/>
</dbReference>
<feature type="compositionally biased region" description="Low complexity" evidence="5">
    <location>
        <begin position="1237"/>
        <end position="1248"/>
    </location>
</feature>
<feature type="region of interest" description="Disordered" evidence="5">
    <location>
        <begin position="1224"/>
        <end position="1263"/>
    </location>
</feature>
<dbReference type="PANTHER" id="PTHR47672">
    <property type="entry name" value="E3 UBIQUITIN-PROTEIN LIGASE SNT2"/>
    <property type="match status" value="1"/>
</dbReference>
<evidence type="ECO:0000256" key="3">
    <source>
        <dbReference type="ARBA" id="ARBA00022833"/>
    </source>
</evidence>
<feature type="region of interest" description="Disordered" evidence="5">
    <location>
        <begin position="777"/>
        <end position="805"/>
    </location>
</feature>
<dbReference type="InterPro" id="IPR013088">
    <property type="entry name" value="Znf_NHR/GATA"/>
</dbReference>
<keyword evidence="10" id="KW-1185">Reference proteome</keyword>
<feature type="compositionally biased region" description="Low complexity" evidence="5">
    <location>
        <begin position="781"/>
        <end position="798"/>
    </location>
</feature>
<dbReference type="Pfam" id="PF00628">
    <property type="entry name" value="PHD"/>
    <property type="match status" value="2"/>
</dbReference>
<dbReference type="GO" id="GO:0006355">
    <property type="term" value="P:regulation of DNA-templated transcription"/>
    <property type="evidence" value="ECO:0007669"/>
    <property type="project" value="InterPro"/>
</dbReference>
<feature type="compositionally biased region" description="Polar residues" evidence="5">
    <location>
        <begin position="1249"/>
        <end position="1259"/>
    </location>
</feature>
<feature type="region of interest" description="Disordered" evidence="5">
    <location>
        <begin position="885"/>
        <end position="945"/>
    </location>
</feature>
<dbReference type="PROSITE" id="PS50016">
    <property type="entry name" value="ZF_PHD_2"/>
    <property type="match status" value="1"/>
</dbReference>
<feature type="compositionally biased region" description="Polar residues" evidence="5">
    <location>
        <begin position="1329"/>
        <end position="1339"/>
    </location>
</feature>
<dbReference type="GO" id="GO:0008270">
    <property type="term" value="F:zinc ion binding"/>
    <property type="evidence" value="ECO:0007669"/>
    <property type="project" value="UniProtKB-KW"/>
</dbReference>
<dbReference type="EMBL" id="KZ819667">
    <property type="protein sequence ID" value="PWN27827.1"/>
    <property type="molecule type" value="Genomic_DNA"/>
</dbReference>
<dbReference type="GO" id="GO:0036205">
    <property type="term" value="P:histone catabolic process"/>
    <property type="evidence" value="ECO:0007669"/>
    <property type="project" value="TreeGrafter"/>
</dbReference>
<evidence type="ECO:0000256" key="1">
    <source>
        <dbReference type="ARBA" id="ARBA00022723"/>
    </source>
</evidence>
<dbReference type="PANTHER" id="PTHR47672:SF1">
    <property type="entry name" value="E3 UBIQUITIN-PROTEIN LIGASE SNT2"/>
    <property type="match status" value="1"/>
</dbReference>
<feature type="region of interest" description="Disordered" evidence="5">
    <location>
        <begin position="445"/>
        <end position="476"/>
    </location>
</feature>
<dbReference type="InterPro" id="IPR000679">
    <property type="entry name" value="Znf_GATA"/>
</dbReference>
<dbReference type="Gene3D" id="3.30.50.10">
    <property type="entry name" value="Erythroid Transcription Factor GATA-1, subunit A"/>
    <property type="match status" value="1"/>
</dbReference>
<evidence type="ECO:0000256" key="4">
    <source>
        <dbReference type="PROSITE-ProRule" id="PRU00146"/>
    </source>
</evidence>
<dbReference type="CDD" id="cd15571">
    <property type="entry name" value="ePHD"/>
    <property type="match status" value="1"/>
</dbReference>
<feature type="compositionally biased region" description="Low complexity" evidence="5">
    <location>
        <begin position="457"/>
        <end position="468"/>
    </location>
</feature>
<keyword evidence="2 4" id="KW-0863">Zinc-finger</keyword>
<keyword evidence="1" id="KW-0479">Metal-binding</keyword>
<feature type="region of interest" description="Disordered" evidence="5">
    <location>
        <begin position="268"/>
        <end position="347"/>
    </location>
</feature>
<dbReference type="InterPro" id="IPR034732">
    <property type="entry name" value="EPHD"/>
</dbReference>
<dbReference type="PROSITE" id="PS51038">
    <property type="entry name" value="BAH"/>
    <property type="match status" value="1"/>
</dbReference>
<reference evidence="9 10" key="1">
    <citation type="journal article" date="2018" name="Mol. Biol. Evol.">
        <title>Broad Genomic Sampling Reveals a Smut Pathogenic Ancestry of the Fungal Clade Ustilaginomycotina.</title>
        <authorList>
            <person name="Kijpornyongpan T."/>
            <person name="Mondo S.J."/>
            <person name="Barry K."/>
            <person name="Sandor L."/>
            <person name="Lee J."/>
            <person name="Lipzen A."/>
            <person name="Pangilinan J."/>
            <person name="LaButti K."/>
            <person name="Hainaut M."/>
            <person name="Henrissat B."/>
            <person name="Grigoriev I.V."/>
            <person name="Spatafora J.W."/>
            <person name="Aime M.C."/>
        </authorList>
    </citation>
    <scope>NUCLEOTIDE SEQUENCE [LARGE SCALE GENOMIC DNA]</scope>
    <source>
        <strain evidence="9 10">MCA 5214</strain>
    </source>
</reference>
<dbReference type="Gene3D" id="2.30.30.490">
    <property type="match status" value="1"/>
</dbReference>
<dbReference type="InterPro" id="IPR013083">
    <property type="entry name" value="Znf_RING/FYVE/PHD"/>
</dbReference>
<organism evidence="9 10">
    <name type="scientific">Jaminaea rosea</name>
    <dbReference type="NCBI Taxonomy" id="1569628"/>
    <lineage>
        <taxon>Eukaryota</taxon>
        <taxon>Fungi</taxon>
        <taxon>Dikarya</taxon>
        <taxon>Basidiomycota</taxon>
        <taxon>Ustilaginomycotina</taxon>
        <taxon>Exobasidiomycetes</taxon>
        <taxon>Microstromatales</taxon>
        <taxon>Microstromatales incertae sedis</taxon>
        <taxon>Jaminaea</taxon>
    </lineage>
</organism>
<dbReference type="SMART" id="SM00401">
    <property type="entry name" value="ZnF_GATA"/>
    <property type="match status" value="1"/>
</dbReference>
<dbReference type="InterPro" id="IPR019787">
    <property type="entry name" value="Znf_PHD-finger"/>
</dbReference>
<feature type="compositionally biased region" description="Low complexity" evidence="5">
    <location>
        <begin position="885"/>
        <end position="897"/>
    </location>
</feature>
<dbReference type="GO" id="GO:0004842">
    <property type="term" value="F:ubiquitin-protein transferase activity"/>
    <property type="evidence" value="ECO:0007669"/>
    <property type="project" value="TreeGrafter"/>
</dbReference>
<dbReference type="SUPFAM" id="SSF57903">
    <property type="entry name" value="FYVE/PHD zinc finger"/>
    <property type="match status" value="2"/>
</dbReference>
<evidence type="ECO:0000313" key="9">
    <source>
        <dbReference type="EMBL" id="PWN27827.1"/>
    </source>
</evidence>
<dbReference type="OrthoDB" id="1611972at2759"/>